<dbReference type="InterPro" id="IPR055414">
    <property type="entry name" value="LRR_R13L4/SHOC2-like"/>
</dbReference>
<dbReference type="InterPro" id="IPR041118">
    <property type="entry name" value="Rx_N"/>
</dbReference>
<evidence type="ECO:0000259" key="7">
    <source>
        <dbReference type="Pfam" id="PF23598"/>
    </source>
</evidence>
<dbReference type="Gene3D" id="1.10.8.430">
    <property type="entry name" value="Helical domain of apoptotic protease-activating factors"/>
    <property type="match status" value="1"/>
</dbReference>
<dbReference type="InterPro" id="IPR036388">
    <property type="entry name" value="WH-like_DNA-bd_sf"/>
</dbReference>
<feature type="domain" description="Disease resistance R13L4/SHOC-2-like LRR" evidence="7">
    <location>
        <begin position="604"/>
        <end position="907"/>
    </location>
</feature>
<name>A0ABQ8HJW0_9ROSI</name>
<dbReference type="Pfam" id="PF00931">
    <property type="entry name" value="NB-ARC"/>
    <property type="match status" value="1"/>
</dbReference>
<dbReference type="InterPro" id="IPR042197">
    <property type="entry name" value="Apaf_helical"/>
</dbReference>
<dbReference type="Pfam" id="PF18052">
    <property type="entry name" value="Rx_N"/>
    <property type="match status" value="1"/>
</dbReference>
<dbReference type="InterPro" id="IPR058922">
    <property type="entry name" value="WHD_DRP"/>
</dbReference>
<dbReference type="Pfam" id="PF23559">
    <property type="entry name" value="WHD_DRP"/>
    <property type="match status" value="1"/>
</dbReference>
<feature type="domain" description="NB-ARC" evidence="4">
    <location>
        <begin position="211"/>
        <end position="363"/>
    </location>
</feature>
<dbReference type="Proteomes" id="UP000827721">
    <property type="component" value="Unassembled WGS sequence"/>
</dbReference>
<keyword evidence="3" id="KW-0611">Plant defense</keyword>
<dbReference type="InterPro" id="IPR032675">
    <property type="entry name" value="LRR_dom_sf"/>
</dbReference>
<accession>A0ABQ8HJW0</accession>
<feature type="domain" description="Disease resistance N-terminal" evidence="5">
    <location>
        <begin position="31"/>
        <end position="116"/>
    </location>
</feature>
<feature type="domain" description="Disease resistance protein winged helix" evidence="6">
    <location>
        <begin position="441"/>
        <end position="513"/>
    </location>
</feature>
<sequence length="953" mass="108619">MRKKKAIIQSRSGNMTPLLPQRGRVRTRVYSEILGHITDLIAGESVLLHGSEDQIEAIEKDLTKWHDELKFAEEMEGTDNEDLLNSVDKMRELALHAEEILIAFITKRKDQKAERTCFFKFIFFFDDLIAQHRFKTEISQIRSKIPQVIFKGLQRTNTVTVLPITHSQPISRLQFLPHPSESVGLDQFDDKFIVSRLTDVSGGGGAGKGRCVISIVGIGGVGKTSFARRIYEDSIITQSFPIRAWVTLSHKFSSEAVLLGIIKQVNVGFRETKRPRTAREEFMEETLSGLLTTGRYLIVLDGVTTTDVWDTLQTAFPDISNGSRIVITTRNKDVALHASSSNLLELKPLSDEAGWAFFKTKVQVPDELETVGKAIVRRCMGFPQMISNIGAELSRREATEEQWIGMLEQLKQHQASRYEALNEAANMLPSNLKQCLFYFGLFKEDYDIPARRLIVLWVAEGLVRQERNSIESPESIAEKHLKRLVEQDMIQVIKLRPDGRVKTCRMHIVLRDLWVSKAEKANFFQSHSNTTDSSSTSSAIIIRRVADHLDKDYVCFSQIHGNDRGNGSGFRSRYKNLCTFLSFDTREGDMPGDDIGNFLHEGISSRCFQGLRVLDLERVFRPKLPESIGKLIHLRYLGLRWTYLERLPTSINNLLNLQTLDLKNTYISVIPSSLWQMRQLRHLYLSENYRSRFVSPKGVSSLTYLQTLWGAFVDDEISVDALNGLTNLRKLGLVFQLGQSQQVLLARRILKLKGLESLRLVSIDKSVKPSSIYFDSLSELESLSSLYLLGKLENFSIMNLPGKLTDLTLSLSELERDPMEALGELQNLKILKLFCNAYRKKVMRCPRGSFPVLQVLKLWKQENLEDWLVDDGSLKVLRELEIRRCENLKEIPHGIKHLLMLSNLTLTDMPKTFTARVKKTQGEDWEKISHVPSLNIIPDVTQEKDNSAQKTAF</sequence>
<dbReference type="SUPFAM" id="SSF52058">
    <property type="entry name" value="L domain-like"/>
    <property type="match status" value="1"/>
</dbReference>
<evidence type="ECO:0000256" key="2">
    <source>
        <dbReference type="ARBA" id="ARBA00022741"/>
    </source>
</evidence>
<keyword evidence="1" id="KW-0677">Repeat</keyword>
<dbReference type="Gene3D" id="3.40.50.300">
    <property type="entry name" value="P-loop containing nucleotide triphosphate hydrolases"/>
    <property type="match status" value="1"/>
</dbReference>
<dbReference type="Pfam" id="PF23598">
    <property type="entry name" value="LRR_14"/>
    <property type="match status" value="1"/>
</dbReference>
<organism evidence="8 9">
    <name type="scientific">Xanthoceras sorbifolium</name>
    <dbReference type="NCBI Taxonomy" id="99658"/>
    <lineage>
        <taxon>Eukaryota</taxon>
        <taxon>Viridiplantae</taxon>
        <taxon>Streptophyta</taxon>
        <taxon>Embryophyta</taxon>
        <taxon>Tracheophyta</taxon>
        <taxon>Spermatophyta</taxon>
        <taxon>Magnoliopsida</taxon>
        <taxon>eudicotyledons</taxon>
        <taxon>Gunneridae</taxon>
        <taxon>Pentapetalae</taxon>
        <taxon>rosids</taxon>
        <taxon>malvids</taxon>
        <taxon>Sapindales</taxon>
        <taxon>Sapindaceae</taxon>
        <taxon>Xanthoceroideae</taxon>
        <taxon>Xanthoceras</taxon>
    </lineage>
</organism>
<evidence type="ECO:0000313" key="8">
    <source>
        <dbReference type="EMBL" id="KAH7561322.1"/>
    </source>
</evidence>
<evidence type="ECO:0000256" key="1">
    <source>
        <dbReference type="ARBA" id="ARBA00022737"/>
    </source>
</evidence>
<evidence type="ECO:0000259" key="4">
    <source>
        <dbReference type="Pfam" id="PF00931"/>
    </source>
</evidence>
<comment type="caution">
    <text evidence="8">The sequence shown here is derived from an EMBL/GenBank/DDBJ whole genome shotgun (WGS) entry which is preliminary data.</text>
</comment>
<reference evidence="8 9" key="1">
    <citation type="submission" date="2021-02" db="EMBL/GenBank/DDBJ databases">
        <title>Plant Genome Project.</title>
        <authorList>
            <person name="Zhang R.-G."/>
        </authorList>
    </citation>
    <scope>NUCLEOTIDE SEQUENCE [LARGE SCALE GENOMIC DNA]</scope>
    <source>
        <tissue evidence="8">Leaves</tissue>
    </source>
</reference>
<dbReference type="PANTHER" id="PTHR23155">
    <property type="entry name" value="DISEASE RESISTANCE PROTEIN RP"/>
    <property type="match status" value="1"/>
</dbReference>
<dbReference type="PRINTS" id="PR00364">
    <property type="entry name" value="DISEASERSIST"/>
</dbReference>
<keyword evidence="2" id="KW-0547">Nucleotide-binding</keyword>
<dbReference type="Gene3D" id="1.10.10.10">
    <property type="entry name" value="Winged helix-like DNA-binding domain superfamily/Winged helix DNA-binding domain"/>
    <property type="match status" value="1"/>
</dbReference>
<dbReference type="InterPro" id="IPR044974">
    <property type="entry name" value="Disease_R_plants"/>
</dbReference>
<dbReference type="Gene3D" id="3.80.10.10">
    <property type="entry name" value="Ribonuclease Inhibitor"/>
    <property type="match status" value="1"/>
</dbReference>
<keyword evidence="9" id="KW-1185">Reference proteome</keyword>
<gene>
    <name evidence="8" type="ORF">JRO89_XS10G0211700</name>
</gene>
<dbReference type="EMBL" id="JAFEMO010000010">
    <property type="protein sequence ID" value="KAH7561322.1"/>
    <property type="molecule type" value="Genomic_DNA"/>
</dbReference>
<dbReference type="SUPFAM" id="SSF52540">
    <property type="entry name" value="P-loop containing nucleoside triphosphate hydrolases"/>
    <property type="match status" value="1"/>
</dbReference>
<protein>
    <submittedName>
        <fullName evidence="8">Uncharacterized protein</fullName>
    </submittedName>
</protein>
<evidence type="ECO:0000259" key="6">
    <source>
        <dbReference type="Pfam" id="PF23559"/>
    </source>
</evidence>
<evidence type="ECO:0000259" key="5">
    <source>
        <dbReference type="Pfam" id="PF18052"/>
    </source>
</evidence>
<dbReference type="Gene3D" id="1.20.5.4130">
    <property type="match status" value="1"/>
</dbReference>
<proteinExistence type="predicted"/>
<dbReference type="InterPro" id="IPR002182">
    <property type="entry name" value="NB-ARC"/>
</dbReference>
<dbReference type="PANTHER" id="PTHR23155:SF955">
    <property type="entry name" value="AAA+ ATPASE DOMAIN-CONTAINING PROTEIN"/>
    <property type="match status" value="1"/>
</dbReference>
<evidence type="ECO:0000313" key="9">
    <source>
        <dbReference type="Proteomes" id="UP000827721"/>
    </source>
</evidence>
<dbReference type="InterPro" id="IPR027417">
    <property type="entry name" value="P-loop_NTPase"/>
</dbReference>
<evidence type="ECO:0000256" key="3">
    <source>
        <dbReference type="ARBA" id="ARBA00022821"/>
    </source>
</evidence>